<feature type="compositionally biased region" description="Polar residues" evidence="1">
    <location>
        <begin position="27"/>
        <end position="53"/>
    </location>
</feature>
<dbReference type="EMBL" id="KN846973">
    <property type="protein sequence ID" value="KIW79124.1"/>
    <property type="molecule type" value="Genomic_DNA"/>
</dbReference>
<dbReference type="AlphaFoldDB" id="A0A0D2H3D1"/>
<dbReference type="STRING" id="1442368.A0A0D2H3D1"/>
<organism evidence="2 3">
    <name type="scientific">Fonsecaea pedrosoi CBS 271.37</name>
    <dbReference type="NCBI Taxonomy" id="1442368"/>
    <lineage>
        <taxon>Eukaryota</taxon>
        <taxon>Fungi</taxon>
        <taxon>Dikarya</taxon>
        <taxon>Ascomycota</taxon>
        <taxon>Pezizomycotina</taxon>
        <taxon>Eurotiomycetes</taxon>
        <taxon>Chaetothyriomycetidae</taxon>
        <taxon>Chaetothyriales</taxon>
        <taxon>Herpotrichiellaceae</taxon>
        <taxon>Fonsecaea</taxon>
    </lineage>
</organism>
<dbReference type="RefSeq" id="XP_013282932.1">
    <property type="nucleotide sequence ID" value="XM_013427478.1"/>
</dbReference>
<keyword evidence="3" id="KW-1185">Reference proteome</keyword>
<feature type="region of interest" description="Disordered" evidence="1">
    <location>
        <begin position="74"/>
        <end position="240"/>
    </location>
</feature>
<proteinExistence type="predicted"/>
<name>A0A0D2H3D1_9EURO</name>
<evidence type="ECO:0000256" key="1">
    <source>
        <dbReference type="SAM" id="MobiDB-lite"/>
    </source>
</evidence>
<dbReference type="VEuPathDB" id="FungiDB:Z517_08964"/>
<sequence length="428" mass="47780">MSADLYAAFLVEETPSKPEQTNDKRASVTNNPSPLRSTESVHGVQRQNVSSPLWQRDTGGSDILFDAEQTDVGDEFGDFETAGDSTTDLNKTGLADPLRHEGVMSTKASNPEPLILDLPDTNGLLDNPSHPETKVSQTLGAQRTLSGTEPTEIGKQPLWDDDWGDFEETESQPLPPLTTEMKAQHSDDDWEPIEDSVPSSMQQTIYPQPPTSRKDDACETETQSRDQTLTYERPNNVPPPSSLLQLLSSVFGSIHESNADSVSSKSELASNVLLVFRVSSRIVAGRTLRWKRDTVLAQSVRIGQSGKSGGMKLAAVNKSETAKEERETEEMIRDWSSYLHEFNSILAQAEVRPSRMRLSATPPIKRLGTTHLPDMSKPCALCALKRTERLKDVDADVDDIFGEFWVEHWGHKDCFDFWYSYKDMLKHR</sequence>
<protein>
    <submittedName>
        <fullName evidence="2">Uncharacterized protein</fullName>
    </submittedName>
</protein>
<feature type="compositionally biased region" description="Polar residues" evidence="1">
    <location>
        <begin position="134"/>
        <end position="149"/>
    </location>
</feature>
<dbReference type="PANTHER" id="PTHR42084:SF1">
    <property type="entry name" value="SERINE_THREONINE-PROTEIN KINASE PPK6"/>
    <property type="match status" value="1"/>
</dbReference>
<accession>A0A0D2H3D1</accession>
<feature type="compositionally biased region" description="Acidic residues" evidence="1">
    <location>
        <begin position="159"/>
        <end position="170"/>
    </location>
</feature>
<reference evidence="2 3" key="1">
    <citation type="submission" date="2015-01" db="EMBL/GenBank/DDBJ databases">
        <title>The Genome Sequence of Fonsecaea pedrosoi CBS 271.37.</title>
        <authorList>
            <consortium name="The Broad Institute Genomics Platform"/>
            <person name="Cuomo C."/>
            <person name="de Hoog S."/>
            <person name="Gorbushina A."/>
            <person name="Stielow B."/>
            <person name="Teixiera M."/>
            <person name="Abouelleil A."/>
            <person name="Chapman S.B."/>
            <person name="Priest M."/>
            <person name="Young S.K."/>
            <person name="Wortman J."/>
            <person name="Nusbaum C."/>
            <person name="Birren B."/>
        </authorList>
    </citation>
    <scope>NUCLEOTIDE SEQUENCE [LARGE SCALE GENOMIC DNA]</scope>
    <source>
        <strain evidence="2 3">CBS 271.37</strain>
    </source>
</reference>
<feature type="compositionally biased region" description="Polar residues" evidence="1">
    <location>
        <begin position="197"/>
        <end position="206"/>
    </location>
</feature>
<dbReference type="OrthoDB" id="5420391at2759"/>
<evidence type="ECO:0000313" key="3">
    <source>
        <dbReference type="Proteomes" id="UP000053029"/>
    </source>
</evidence>
<dbReference type="HOGENOM" id="CLU_022340_2_1_1"/>
<feature type="region of interest" description="Disordered" evidence="1">
    <location>
        <begin position="11"/>
        <end position="60"/>
    </location>
</feature>
<feature type="compositionally biased region" description="Basic and acidic residues" evidence="1">
    <location>
        <begin position="14"/>
        <end position="26"/>
    </location>
</feature>
<evidence type="ECO:0000313" key="2">
    <source>
        <dbReference type="EMBL" id="KIW79124.1"/>
    </source>
</evidence>
<dbReference type="PANTHER" id="PTHR42084">
    <property type="entry name" value="YALI0E26631P"/>
    <property type="match status" value="1"/>
</dbReference>
<gene>
    <name evidence="2" type="ORF">Z517_08964</name>
</gene>
<dbReference type="GeneID" id="25308454"/>
<dbReference type="Proteomes" id="UP000053029">
    <property type="component" value="Unassembled WGS sequence"/>
</dbReference>